<feature type="non-terminal residue" evidence="1">
    <location>
        <position position="1"/>
    </location>
</feature>
<dbReference type="Proteomes" id="UP000799118">
    <property type="component" value="Unassembled WGS sequence"/>
</dbReference>
<dbReference type="EMBL" id="ML769770">
    <property type="protein sequence ID" value="KAE9387951.1"/>
    <property type="molecule type" value="Genomic_DNA"/>
</dbReference>
<dbReference type="OrthoDB" id="3254233at2759"/>
<evidence type="ECO:0000313" key="1">
    <source>
        <dbReference type="EMBL" id="KAE9387951.1"/>
    </source>
</evidence>
<evidence type="ECO:0000313" key="2">
    <source>
        <dbReference type="Proteomes" id="UP000799118"/>
    </source>
</evidence>
<protein>
    <submittedName>
        <fullName evidence="1">Uncharacterized protein</fullName>
    </submittedName>
</protein>
<sequence>IIPPSIYSAYTAPPLPSPPEHLSGNPQIQATLKAMDKYIKVETPFNVDHLELLFSIHPNQPFVASIIRSLREGFWPFYDAEWEEESKQHINNYVSEPEGIAALRSHRDQEVAAGR</sequence>
<gene>
    <name evidence="1" type="ORF">BT96DRAFT_836922</name>
</gene>
<keyword evidence="2" id="KW-1185">Reference proteome</keyword>
<organism evidence="1 2">
    <name type="scientific">Gymnopus androsaceus JB14</name>
    <dbReference type="NCBI Taxonomy" id="1447944"/>
    <lineage>
        <taxon>Eukaryota</taxon>
        <taxon>Fungi</taxon>
        <taxon>Dikarya</taxon>
        <taxon>Basidiomycota</taxon>
        <taxon>Agaricomycotina</taxon>
        <taxon>Agaricomycetes</taxon>
        <taxon>Agaricomycetidae</taxon>
        <taxon>Agaricales</taxon>
        <taxon>Marasmiineae</taxon>
        <taxon>Omphalotaceae</taxon>
        <taxon>Gymnopus</taxon>
    </lineage>
</organism>
<name>A0A6A4GQE0_9AGAR</name>
<accession>A0A6A4GQE0</accession>
<reference evidence="1" key="1">
    <citation type="journal article" date="2019" name="Environ. Microbiol.">
        <title>Fungal ecological strategies reflected in gene transcription - a case study of two litter decomposers.</title>
        <authorList>
            <person name="Barbi F."/>
            <person name="Kohler A."/>
            <person name="Barry K."/>
            <person name="Baskaran P."/>
            <person name="Daum C."/>
            <person name="Fauchery L."/>
            <person name="Ihrmark K."/>
            <person name="Kuo A."/>
            <person name="LaButti K."/>
            <person name="Lipzen A."/>
            <person name="Morin E."/>
            <person name="Grigoriev I.V."/>
            <person name="Henrissat B."/>
            <person name="Lindahl B."/>
            <person name="Martin F."/>
        </authorList>
    </citation>
    <scope>NUCLEOTIDE SEQUENCE</scope>
    <source>
        <strain evidence="1">JB14</strain>
    </source>
</reference>
<proteinExistence type="predicted"/>
<dbReference type="AlphaFoldDB" id="A0A6A4GQE0"/>